<comment type="pathway">
    <text evidence="2 15">Cofactor biosynthesis; riboflavin biosynthesis; 5-amino-6-(D-ribitylamino)uracil from GTP: step 2/4.</text>
</comment>
<dbReference type="eggNOG" id="COG1985">
    <property type="taxonomic scope" value="Bacteria"/>
</dbReference>
<feature type="binding site" evidence="17">
    <location>
        <position position="291"/>
    </location>
    <ligand>
        <name>substrate</name>
    </ligand>
</feature>
<evidence type="ECO:0000256" key="15">
    <source>
        <dbReference type="PIRNR" id="PIRNR006769"/>
    </source>
</evidence>
<evidence type="ECO:0000256" key="5">
    <source>
        <dbReference type="ARBA" id="ARBA00007417"/>
    </source>
</evidence>
<comment type="function">
    <text evidence="1 15">Converts 2,5-diamino-6-(ribosylamino)-4(3h)-pyrimidinone 5'-phosphate into 5-amino-6-(ribosylamino)-2,4(1h,3h)-pyrimidinedione 5'-phosphate.</text>
</comment>
<evidence type="ECO:0000256" key="17">
    <source>
        <dbReference type="PIRSR" id="PIRSR006769-2"/>
    </source>
</evidence>
<evidence type="ECO:0000256" key="11">
    <source>
        <dbReference type="ARBA" id="ARBA00023002"/>
    </source>
</evidence>
<dbReference type="Proteomes" id="UP000010523">
    <property type="component" value="Unassembled WGS sequence"/>
</dbReference>
<feature type="domain" description="CMP/dCMP-type deaminase" evidence="19">
    <location>
        <begin position="1"/>
        <end position="123"/>
    </location>
</feature>
<sequence length="371" mass="39850">MQDYEYMKLALSMARAAVGQTSPNPSVGAVVVKNGEILGMGAHLKAGTPHAEVHAIRTAGENARGADLYVTLEPCSHYGKTPPCTELIISAGIKRVVVATLDPNPLVAGSGIKQLRQAGIEVEVGVGKEEADNINEPFFHYIQTGKPFVTLKAAVTLDGKTAAKTGDSKWITSTQARSDVHQLRHEHDAILVGIQTVLKDNPLLTTRLPRGGKNPIRIILDTHLRIPLDANVIKDKTAKTIIITGNELDQQKAGKLQELGAEVVPLSTGRIDINELLTVLGKRRIMSVLVEGGSKVHASFMKTGAYQQVIFYVAPKIIGGMDAIPAIGGEGLDFVRDAEKLEFTSVERIGPDLKITAKPARTEGDNKCLQE</sequence>
<evidence type="ECO:0000256" key="9">
    <source>
        <dbReference type="ARBA" id="ARBA00022833"/>
    </source>
</evidence>
<proteinExistence type="inferred from homology"/>
<dbReference type="PATRIC" id="fig|997296.3.peg.2772"/>
<keyword evidence="6 15" id="KW-0686">Riboflavin biosynthesis</keyword>
<feature type="binding site" evidence="17">
    <location>
        <position position="196"/>
    </location>
    <ligand>
        <name>NADP(+)</name>
        <dbReference type="ChEBI" id="CHEBI:58349"/>
    </ligand>
</feature>
<dbReference type="Pfam" id="PF01872">
    <property type="entry name" value="RibD_C"/>
    <property type="match status" value="1"/>
</dbReference>
<dbReference type="PROSITE" id="PS00903">
    <property type="entry name" value="CYT_DCMP_DEAMINASES_1"/>
    <property type="match status" value="1"/>
</dbReference>
<comment type="pathway">
    <text evidence="3 15">Cofactor biosynthesis; riboflavin biosynthesis; 5-amino-6-(D-ribitylamino)uracil from GTP: step 3/4.</text>
</comment>
<evidence type="ECO:0000256" key="3">
    <source>
        <dbReference type="ARBA" id="ARBA00004910"/>
    </source>
</evidence>
<dbReference type="GO" id="GO:0008270">
    <property type="term" value="F:zinc ion binding"/>
    <property type="evidence" value="ECO:0007669"/>
    <property type="project" value="InterPro"/>
</dbReference>
<evidence type="ECO:0000256" key="8">
    <source>
        <dbReference type="ARBA" id="ARBA00022801"/>
    </source>
</evidence>
<organism evidence="20 21">
    <name type="scientific">Bacillus methanolicus PB1</name>
    <dbReference type="NCBI Taxonomy" id="997296"/>
    <lineage>
        <taxon>Bacteria</taxon>
        <taxon>Bacillati</taxon>
        <taxon>Bacillota</taxon>
        <taxon>Bacilli</taxon>
        <taxon>Bacillales</taxon>
        <taxon>Bacillaceae</taxon>
        <taxon>Bacillus</taxon>
    </lineage>
</organism>
<dbReference type="AlphaFoldDB" id="I3DW80"/>
<dbReference type="NCBIfam" id="TIGR00227">
    <property type="entry name" value="ribD_Cterm"/>
    <property type="match status" value="1"/>
</dbReference>
<dbReference type="eggNOG" id="COG0117">
    <property type="taxonomic scope" value="Bacteria"/>
</dbReference>
<dbReference type="Pfam" id="PF00383">
    <property type="entry name" value="dCMP_cyt_deam_1"/>
    <property type="match status" value="1"/>
</dbReference>
<comment type="similarity">
    <text evidence="4 15">In the N-terminal section; belongs to the cytidine and deoxycytidylate deaminase family.</text>
</comment>
<dbReference type="InterPro" id="IPR016192">
    <property type="entry name" value="APOBEC/CMP_deaminase_Zn-bd"/>
</dbReference>
<dbReference type="EC" id="3.5.4.26" evidence="15"/>
<dbReference type="SUPFAM" id="SSF53927">
    <property type="entry name" value="Cytidine deaminase-like"/>
    <property type="match status" value="1"/>
</dbReference>
<dbReference type="InterPro" id="IPR011549">
    <property type="entry name" value="RibD_C"/>
</dbReference>
<feature type="binding site" evidence="18">
    <location>
        <position position="50"/>
    </location>
    <ligand>
        <name>Zn(2+)</name>
        <dbReference type="ChEBI" id="CHEBI:29105"/>
        <note>catalytic</note>
    </ligand>
</feature>
<evidence type="ECO:0000256" key="18">
    <source>
        <dbReference type="PIRSR" id="PIRSR006769-3"/>
    </source>
</evidence>
<dbReference type="NCBIfam" id="TIGR00326">
    <property type="entry name" value="eubact_ribD"/>
    <property type="match status" value="1"/>
</dbReference>
<comment type="similarity">
    <text evidence="5 15">In the C-terminal section; belongs to the HTP reductase family.</text>
</comment>
<comment type="cofactor">
    <cofactor evidence="15 18">
        <name>Zn(2+)</name>
        <dbReference type="ChEBI" id="CHEBI:29105"/>
    </cofactor>
    <text evidence="15 18">Binds 1 zinc ion.</text>
</comment>
<feature type="binding site" evidence="17">
    <location>
        <position position="204"/>
    </location>
    <ligand>
        <name>substrate</name>
    </ligand>
</feature>
<dbReference type="UniPathway" id="UPA00275">
    <property type="reaction ID" value="UER00401"/>
</dbReference>
<evidence type="ECO:0000256" key="14">
    <source>
        <dbReference type="ARBA" id="ARBA00049886"/>
    </source>
</evidence>
<feature type="binding site" evidence="17">
    <location>
        <position position="184"/>
    </location>
    <ligand>
        <name>substrate</name>
    </ligand>
</feature>
<keyword evidence="11 15" id="KW-0560">Oxidoreductase</keyword>
<evidence type="ECO:0000313" key="20">
    <source>
        <dbReference type="EMBL" id="EIJ78501.1"/>
    </source>
</evidence>
<dbReference type="RefSeq" id="WP_004437002.1">
    <property type="nucleotide sequence ID" value="NZ_AFEU01000003.1"/>
</dbReference>
<dbReference type="InterPro" id="IPR024072">
    <property type="entry name" value="DHFR-like_dom_sf"/>
</dbReference>
<name>I3DW80_BACMT</name>
<keyword evidence="21" id="KW-1185">Reference proteome</keyword>
<evidence type="ECO:0000256" key="10">
    <source>
        <dbReference type="ARBA" id="ARBA00022857"/>
    </source>
</evidence>
<feature type="binding site" evidence="17">
    <location>
        <position position="207"/>
    </location>
    <ligand>
        <name>substrate</name>
    </ligand>
</feature>
<feature type="binding site" evidence="17">
    <location>
        <position position="200"/>
    </location>
    <ligand>
        <name>NADP(+)</name>
        <dbReference type="ChEBI" id="CHEBI:58349"/>
    </ligand>
</feature>
<protein>
    <recommendedName>
        <fullName evidence="15">Riboflavin biosynthesis protein RibD</fullName>
    </recommendedName>
    <domain>
        <recommendedName>
            <fullName evidence="15">Diaminohydroxyphosphoribosylaminopyrimidine deaminase</fullName>
            <shortName evidence="15">DRAP deaminase</shortName>
            <ecNumber evidence="15">3.5.4.26</ecNumber>
        </recommendedName>
        <alternativeName>
            <fullName evidence="15">Riboflavin-specific deaminase</fullName>
        </alternativeName>
    </domain>
    <domain>
        <recommendedName>
            <fullName evidence="15">5-amino-6-(5-phosphoribosylamino)uracil reductase</fullName>
            <ecNumber evidence="15">1.1.1.193</ecNumber>
        </recommendedName>
        <alternativeName>
            <fullName evidence="15">HTP reductase</fullName>
        </alternativeName>
    </domain>
</protein>
<gene>
    <name evidence="20" type="ORF">PB1_13124</name>
</gene>
<evidence type="ECO:0000256" key="16">
    <source>
        <dbReference type="PIRSR" id="PIRSR006769-1"/>
    </source>
</evidence>
<comment type="caution">
    <text evidence="20">The sequence shown here is derived from an EMBL/GenBank/DDBJ whole genome shotgun (WGS) entry which is preliminary data.</text>
</comment>
<keyword evidence="7 15" id="KW-0479">Metal-binding</keyword>
<dbReference type="PANTHER" id="PTHR38011">
    <property type="entry name" value="DIHYDROFOLATE REDUCTASE FAMILY PROTEIN (AFU_ORTHOLOGUE AFUA_8G06820)"/>
    <property type="match status" value="1"/>
</dbReference>
<evidence type="ECO:0000256" key="7">
    <source>
        <dbReference type="ARBA" id="ARBA00022723"/>
    </source>
</evidence>
<feature type="binding site" evidence="17">
    <location>
        <position position="222"/>
    </location>
    <ligand>
        <name>NADP(+)</name>
        <dbReference type="ChEBI" id="CHEBI:58349"/>
    </ligand>
</feature>
<dbReference type="InterPro" id="IPR002734">
    <property type="entry name" value="RibDG_C"/>
</dbReference>
<feature type="binding site" evidence="18">
    <location>
        <position position="75"/>
    </location>
    <ligand>
        <name>Zn(2+)</name>
        <dbReference type="ChEBI" id="CHEBI:29105"/>
        <note>catalytic</note>
    </ligand>
</feature>
<accession>I3DW80</accession>
<dbReference type="InterPro" id="IPR016193">
    <property type="entry name" value="Cytidine_deaminase-like"/>
</dbReference>
<dbReference type="EC" id="1.1.1.193" evidence="15"/>
<reference evidence="20 21" key="1">
    <citation type="journal article" date="2012" name="Appl. Environ. Microbiol.">
        <title>Genome Sequence of Thermotolerant Bacillus methanolicus: Features and Regulation Related to Methylotrophy and Production of L-Lysine and L-Glutamate from Methanol.</title>
        <authorList>
            <person name="Heggeset T.M."/>
            <person name="Krog A."/>
            <person name="Balzer S."/>
            <person name="Wentzel A."/>
            <person name="Ellingsen T.E."/>
            <person name="Brautaset T."/>
        </authorList>
    </citation>
    <scope>NUCLEOTIDE SEQUENCE [LARGE SCALE GENOMIC DNA]</scope>
    <source>
        <strain evidence="20 21">PB1</strain>
    </source>
</reference>
<dbReference type="GO" id="GO:0008703">
    <property type="term" value="F:5-amino-6-(5-phosphoribosylamino)uracil reductase activity"/>
    <property type="evidence" value="ECO:0007669"/>
    <property type="project" value="UniProtKB-EC"/>
</dbReference>
<keyword evidence="12" id="KW-0511">Multifunctional enzyme</keyword>
<evidence type="ECO:0000256" key="4">
    <source>
        <dbReference type="ARBA" id="ARBA00005259"/>
    </source>
</evidence>
<dbReference type="Gene3D" id="3.40.430.10">
    <property type="entry name" value="Dihydrofolate Reductase, subunit A"/>
    <property type="match status" value="1"/>
</dbReference>
<comment type="catalytic activity">
    <reaction evidence="14 15">
        <text>2,5-diamino-6-hydroxy-4-(5-phosphoribosylamino)-pyrimidine + H2O + H(+) = 5-amino-6-(5-phospho-D-ribosylamino)uracil + NH4(+)</text>
        <dbReference type="Rhea" id="RHEA:21868"/>
        <dbReference type="ChEBI" id="CHEBI:15377"/>
        <dbReference type="ChEBI" id="CHEBI:15378"/>
        <dbReference type="ChEBI" id="CHEBI:28938"/>
        <dbReference type="ChEBI" id="CHEBI:58453"/>
        <dbReference type="ChEBI" id="CHEBI:58614"/>
        <dbReference type="EC" id="3.5.4.26"/>
    </reaction>
</comment>
<feature type="binding site" evidence="17">
    <location>
        <begin position="293"/>
        <end position="299"/>
    </location>
    <ligand>
        <name>NADP(+)</name>
        <dbReference type="ChEBI" id="CHEBI:58349"/>
    </ligand>
</feature>
<evidence type="ECO:0000313" key="21">
    <source>
        <dbReference type="Proteomes" id="UP000010523"/>
    </source>
</evidence>
<feature type="binding site" evidence="17">
    <location>
        <position position="170"/>
    </location>
    <ligand>
        <name>NADP(+)</name>
        <dbReference type="ChEBI" id="CHEBI:58349"/>
    </ligand>
</feature>
<dbReference type="GO" id="GO:0050661">
    <property type="term" value="F:NADP binding"/>
    <property type="evidence" value="ECO:0007669"/>
    <property type="project" value="InterPro"/>
</dbReference>
<dbReference type="STRING" id="997296.PB1_13124"/>
<keyword evidence="8 15" id="KW-0378">Hydrolase</keyword>
<keyword evidence="10 15" id="KW-0521">NADP</keyword>
<dbReference type="PROSITE" id="PS51747">
    <property type="entry name" value="CYT_DCMP_DEAMINASES_2"/>
    <property type="match status" value="1"/>
</dbReference>
<feature type="binding site" evidence="17">
    <location>
        <position position="154"/>
    </location>
    <ligand>
        <name>NADP(+)</name>
        <dbReference type="ChEBI" id="CHEBI:58349"/>
    </ligand>
</feature>
<dbReference type="Gene3D" id="3.40.140.10">
    <property type="entry name" value="Cytidine Deaminase, domain 2"/>
    <property type="match status" value="1"/>
</dbReference>
<evidence type="ECO:0000256" key="6">
    <source>
        <dbReference type="ARBA" id="ARBA00022619"/>
    </source>
</evidence>
<evidence type="ECO:0000256" key="12">
    <source>
        <dbReference type="ARBA" id="ARBA00023268"/>
    </source>
</evidence>
<feature type="binding site" evidence="18">
    <location>
        <position position="84"/>
    </location>
    <ligand>
        <name>Zn(2+)</name>
        <dbReference type="ChEBI" id="CHEBI:29105"/>
        <note>catalytic</note>
    </ligand>
</feature>
<dbReference type="FunFam" id="3.40.140.10:FF:000025">
    <property type="entry name" value="Riboflavin biosynthesis protein RibD"/>
    <property type="match status" value="1"/>
</dbReference>
<dbReference type="PIRSF" id="PIRSF006769">
    <property type="entry name" value="RibD"/>
    <property type="match status" value="1"/>
</dbReference>
<dbReference type="EMBL" id="AFEU01000003">
    <property type="protein sequence ID" value="EIJ78501.1"/>
    <property type="molecule type" value="Genomic_DNA"/>
</dbReference>
<dbReference type="GO" id="GO:0009231">
    <property type="term" value="P:riboflavin biosynthetic process"/>
    <property type="evidence" value="ECO:0007669"/>
    <property type="project" value="UniProtKB-UniPathway"/>
</dbReference>
<dbReference type="SUPFAM" id="SSF53597">
    <property type="entry name" value="Dihydrofolate reductase-like"/>
    <property type="match status" value="1"/>
</dbReference>
<dbReference type="CDD" id="cd01284">
    <property type="entry name" value="Riboflavin_deaminase-reductase"/>
    <property type="match status" value="1"/>
</dbReference>
<dbReference type="InterPro" id="IPR050765">
    <property type="entry name" value="Riboflavin_Biosynth_HTPR"/>
</dbReference>
<comment type="catalytic activity">
    <reaction evidence="13 15">
        <text>5-amino-6-(5-phospho-D-ribitylamino)uracil + NADP(+) = 5-amino-6-(5-phospho-D-ribosylamino)uracil + NADPH + H(+)</text>
        <dbReference type="Rhea" id="RHEA:17845"/>
        <dbReference type="ChEBI" id="CHEBI:15378"/>
        <dbReference type="ChEBI" id="CHEBI:57783"/>
        <dbReference type="ChEBI" id="CHEBI:58349"/>
        <dbReference type="ChEBI" id="CHEBI:58421"/>
        <dbReference type="ChEBI" id="CHEBI:58453"/>
        <dbReference type="EC" id="1.1.1.193"/>
    </reaction>
</comment>
<evidence type="ECO:0000256" key="13">
    <source>
        <dbReference type="ARBA" id="ARBA00049861"/>
    </source>
</evidence>
<dbReference type="PANTHER" id="PTHR38011:SF7">
    <property type="entry name" value="2,5-DIAMINO-6-RIBOSYLAMINO-4(3H)-PYRIMIDINONE 5'-PHOSPHATE REDUCTASE"/>
    <property type="match status" value="1"/>
</dbReference>
<dbReference type="InterPro" id="IPR004794">
    <property type="entry name" value="Eubact_RibD"/>
</dbReference>
<evidence type="ECO:0000256" key="1">
    <source>
        <dbReference type="ARBA" id="ARBA00002151"/>
    </source>
</evidence>
<dbReference type="InterPro" id="IPR002125">
    <property type="entry name" value="CMP_dCMP_dom"/>
</dbReference>
<feature type="binding site" evidence="17">
    <location>
        <position position="168"/>
    </location>
    <ligand>
        <name>substrate</name>
    </ligand>
</feature>
<dbReference type="OrthoDB" id="9800865at2"/>
<evidence type="ECO:0000259" key="19">
    <source>
        <dbReference type="PROSITE" id="PS51747"/>
    </source>
</evidence>
<keyword evidence="9 15" id="KW-0862">Zinc</keyword>
<dbReference type="GO" id="GO:0008835">
    <property type="term" value="F:diaminohydroxyphosphoribosylaminopyrimidine deaminase activity"/>
    <property type="evidence" value="ECO:0007669"/>
    <property type="project" value="UniProtKB-EC"/>
</dbReference>
<evidence type="ECO:0000256" key="2">
    <source>
        <dbReference type="ARBA" id="ARBA00004882"/>
    </source>
</evidence>
<feature type="active site" description="Proton donor" evidence="16">
    <location>
        <position position="52"/>
    </location>
</feature>